<evidence type="ECO:0008006" key="3">
    <source>
        <dbReference type="Google" id="ProtNLM"/>
    </source>
</evidence>
<dbReference type="Gene3D" id="3.40.190.10">
    <property type="entry name" value="Periplasmic binding protein-like II"/>
    <property type="match status" value="1"/>
</dbReference>
<dbReference type="Proteomes" id="UP001597045">
    <property type="component" value="Unassembled WGS sequence"/>
</dbReference>
<evidence type="ECO:0000313" key="2">
    <source>
        <dbReference type="Proteomes" id="UP001597045"/>
    </source>
</evidence>
<protein>
    <recommendedName>
        <fullName evidence="3">SsuA/THI5-like domain-containing protein</fullName>
    </recommendedName>
</protein>
<proteinExistence type="predicted"/>
<accession>A0ABW3M1Z6</accession>
<reference evidence="2" key="1">
    <citation type="journal article" date="2019" name="Int. J. Syst. Evol. Microbiol.">
        <title>The Global Catalogue of Microorganisms (GCM) 10K type strain sequencing project: providing services to taxonomists for standard genome sequencing and annotation.</title>
        <authorList>
            <consortium name="The Broad Institute Genomics Platform"/>
            <consortium name="The Broad Institute Genome Sequencing Center for Infectious Disease"/>
            <person name="Wu L."/>
            <person name="Ma J."/>
        </authorList>
    </citation>
    <scope>NUCLEOTIDE SEQUENCE [LARGE SCALE GENOMIC DNA]</scope>
    <source>
        <strain evidence="2">JCM 31486</strain>
    </source>
</reference>
<comment type="caution">
    <text evidence="1">The sequence shown here is derived from an EMBL/GenBank/DDBJ whole genome shotgun (WGS) entry which is preliminary data.</text>
</comment>
<keyword evidence="2" id="KW-1185">Reference proteome</keyword>
<name>A0ABW3M1Z6_9PSEU</name>
<organism evidence="1 2">
    <name type="scientific">Kibdelosporangium lantanae</name>
    <dbReference type="NCBI Taxonomy" id="1497396"/>
    <lineage>
        <taxon>Bacteria</taxon>
        <taxon>Bacillati</taxon>
        <taxon>Actinomycetota</taxon>
        <taxon>Actinomycetes</taxon>
        <taxon>Pseudonocardiales</taxon>
        <taxon>Pseudonocardiaceae</taxon>
        <taxon>Kibdelosporangium</taxon>
    </lineage>
</organism>
<sequence>MTSGFAFVGFELLTRLGLRRDVDYTTVELGATPRRATALLGGQCDLTLLNAGSELRAEAAGAHRIASVTSLGPYVGAVLAGRGSHVAELGDLVGLLVETSARLVAGGLADVALVAARERLGLGEELAVRHVRKLVDPVEGLVADGVMPLDAVATVVELRNRHSPGPDRLTSRSVLAGGIIDVSLLGGVSK</sequence>
<dbReference type="SUPFAM" id="SSF53850">
    <property type="entry name" value="Periplasmic binding protein-like II"/>
    <property type="match status" value="1"/>
</dbReference>
<evidence type="ECO:0000313" key="1">
    <source>
        <dbReference type="EMBL" id="MFD1044568.1"/>
    </source>
</evidence>
<dbReference type="EMBL" id="JBHTIS010000078">
    <property type="protein sequence ID" value="MFD1044568.1"/>
    <property type="molecule type" value="Genomic_DNA"/>
</dbReference>
<gene>
    <name evidence="1" type="ORF">ACFQ1S_02650</name>
</gene>